<name>A0A396RTR5_9PSED</name>
<comment type="caution">
    <text evidence="1">The sequence shown here is derived from an EMBL/GenBank/DDBJ whole genome shotgun (WGS) entry which is preliminary data.</text>
</comment>
<protein>
    <submittedName>
        <fullName evidence="1">Uncharacterized protein</fullName>
    </submittedName>
</protein>
<dbReference type="EMBL" id="QJSA01000038">
    <property type="protein sequence ID" value="RHW19516.1"/>
    <property type="molecule type" value="Genomic_DNA"/>
</dbReference>
<evidence type="ECO:0000313" key="2">
    <source>
        <dbReference type="Proteomes" id="UP000265745"/>
    </source>
</evidence>
<evidence type="ECO:0000313" key="1">
    <source>
        <dbReference type="EMBL" id="RHW19516.1"/>
    </source>
</evidence>
<keyword evidence="2" id="KW-1185">Reference proteome</keyword>
<sequence>MVIKFVPERHLLKTSRKGPVWELNRQTGLVTIFARKPGQFRKQGIEGDFVAPFYEFDAAIHTIPDRQGFPQHMLNLVHRYQVAAIDFSVLMGRVYRQKPCVALWDFLQQYMDVSKPLPDIPDLEPFRHLDPTTAEHDQRTGRPARYWRDMDEQAFKARINEITDTSKVNMDRLNIMVRHVRYLFGSQK</sequence>
<dbReference type="Proteomes" id="UP000265745">
    <property type="component" value="Unassembled WGS sequence"/>
</dbReference>
<proteinExistence type="predicted"/>
<gene>
    <name evidence="1" type="ORF">C2846_18430</name>
</gene>
<accession>A0A396RTR5</accession>
<organism evidence="1 2">
    <name type="scientific">Pseudomonas jilinensis</name>
    <dbReference type="NCBI Taxonomy" id="2078689"/>
    <lineage>
        <taxon>Bacteria</taxon>
        <taxon>Pseudomonadati</taxon>
        <taxon>Pseudomonadota</taxon>
        <taxon>Gammaproteobacteria</taxon>
        <taxon>Pseudomonadales</taxon>
        <taxon>Pseudomonadaceae</taxon>
        <taxon>Pseudomonas</taxon>
    </lineage>
</organism>
<dbReference type="AlphaFoldDB" id="A0A396RTR5"/>
<reference evidence="1 2" key="1">
    <citation type="submission" date="2018-06" db="EMBL/GenBank/DDBJ databases">
        <title>Pseudomonas jilinensis sp. nov., isolated from the production water of Jilin Oilfield in China.</title>
        <authorList>
            <person name="Wang J."/>
        </authorList>
    </citation>
    <scope>NUCLEOTIDE SEQUENCE [LARGE SCALE GENOMIC DNA]</scope>
    <source>
        <strain evidence="1 2">JS15-10A1</strain>
    </source>
</reference>